<gene>
    <name evidence="2" type="ORF">GYA55_11585</name>
</gene>
<dbReference type="AlphaFoldDB" id="A0A7X9IM98"/>
<feature type="signal peptide" evidence="1">
    <location>
        <begin position="1"/>
        <end position="24"/>
    </location>
</feature>
<proteinExistence type="predicted"/>
<feature type="chain" id="PRO_5030644512" evidence="1">
    <location>
        <begin position="25"/>
        <end position="101"/>
    </location>
</feature>
<comment type="caution">
    <text evidence="2">The sequence shown here is derived from an EMBL/GenBank/DDBJ whole genome shotgun (WGS) entry which is preliminary data.</text>
</comment>
<evidence type="ECO:0000256" key="1">
    <source>
        <dbReference type="SAM" id="SignalP"/>
    </source>
</evidence>
<dbReference type="EMBL" id="JAAZON010000527">
    <property type="protein sequence ID" value="NMC63795.1"/>
    <property type="molecule type" value="Genomic_DNA"/>
</dbReference>
<sequence>MFKRKVLALGLFLLLHLMNTSAEAAGATLIFKSGIKIYINNGYEKVVDAFSKLDSDARHKVIPLDVEGGIFLLDVAEVVVVCKEKCTSMTLEDTRDPSRGR</sequence>
<evidence type="ECO:0000313" key="3">
    <source>
        <dbReference type="Proteomes" id="UP000524246"/>
    </source>
</evidence>
<accession>A0A7X9IM98</accession>
<dbReference type="Proteomes" id="UP000524246">
    <property type="component" value="Unassembled WGS sequence"/>
</dbReference>
<organism evidence="2 3">
    <name type="scientific">SAR324 cluster bacterium</name>
    <dbReference type="NCBI Taxonomy" id="2024889"/>
    <lineage>
        <taxon>Bacteria</taxon>
        <taxon>Deltaproteobacteria</taxon>
        <taxon>SAR324 cluster</taxon>
    </lineage>
</organism>
<evidence type="ECO:0000313" key="2">
    <source>
        <dbReference type="EMBL" id="NMC63795.1"/>
    </source>
</evidence>
<name>A0A7X9IM98_9DELT</name>
<protein>
    <submittedName>
        <fullName evidence="2">Uncharacterized protein</fullName>
    </submittedName>
</protein>
<reference evidence="2 3" key="1">
    <citation type="journal article" date="2020" name="Biotechnol. Biofuels">
        <title>New insights from the biogas microbiome by comprehensive genome-resolved metagenomics of nearly 1600 species originating from multiple anaerobic digesters.</title>
        <authorList>
            <person name="Campanaro S."/>
            <person name="Treu L."/>
            <person name="Rodriguez-R L.M."/>
            <person name="Kovalovszki A."/>
            <person name="Ziels R.M."/>
            <person name="Maus I."/>
            <person name="Zhu X."/>
            <person name="Kougias P.G."/>
            <person name="Basile A."/>
            <person name="Luo G."/>
            <person name="Schluter A."/>
            <person name="Konstantinidis K.T."/>
            <person name="Angelidaki I."/>
        </authorList>
    </citation>
    <scope>NUCLEOTIDE SEQUENCE [LARGE SCALE GENOMIC DNA]</scope>
    <source>
        <strain evidence="2">AS27yjCOA_65</strain>
    </source>
</reference>
<keyword evidence="1" id="KW-0732">Signal</keyword>